<evidence type="ECO:0000313" key="1">
    <source>
        <dbReference type="EMBL" id="OPA80788.1"/>
    </source>
</evidence>
<sequence>MSWDKELRIAIAKRQHVKVITMDRKITMGIPEKIGVHGLVTIRSPYEVTWVPMSEIKHVSRVIEMKRASE</sequence>
<comment type="caution">
    <text evidence="1">The sequence shown here is derived from an EMBL/GenBank/DDBJ whole genome shotgun (WGS) entry which is preliminary data.</text>
</comment>
<proteinExistence type="predicted"/>
<protein>
    <submittedName>
        <fullName evidence="1">Uncharacterized protein</fullName>
    </submittedName>
</protein>
<dbReference type="RefSeq" id="WP_078496427.1">
    <property type="nucleotide sequence ID" value="NZ_MSZX01000001.1"/>
</dbReference>
<gene>
    <name evidence="1" type="ORF">BVG16_00055</name>
</gene>
<dbReference type="AlphaFoldDB" id="A0A1T2XLU7"/>
<accession>A0A1T2XLU7</accession>
<dbReference type="Proteomes" id="UP000190188">
    <property type="component" value="Unassembled WGS sequence"/>
</dbReference>
<evidence type="ECO:0000313" key="2">
    <source>
        <dbReference type="Proteomes" id="UP000190188"/>
    </source>
</evidence>
<dbReference type="OrthoDB" id="2637164at2"/>
<organism evidence="1 2">
    <name type="scientific">Paenibacillus selenitireducens</name>
    <dbReference type="NCBI Taxonomy" id="1324314"/>
    <lineage>
        <taxon>Bacteria</taxon>
        <taxon>Bacillati</taxon>
        <taxon>Bacillota</taxon>
        <taxon>Bacilli</taxon>
        <taxon>Bacillales</taxon>
        <taxon>Paenibacillaceae</taxon>
        <taxon>Paenibacillus</taxon>
    </lineage>
</organism>
<dbReference type="EMBL" id="MSZX01000001">
    <property type="protein sequence ID" value="OPA80788.1"/>
    <property type="molecule type" value="Genomic_DNA"/>
</dbReference>
<name>A0A1T2XLU7_9BACL</name>
<reference evidence="1 2" key="1">
    <citation type="submission" date="2017-01" db="EMBL/GenBank/DDBJ databases">
        <title>Genome analysis of Paenibacillus selenitrireducens ES3-24.</title>
        <authorList>
            <person name="Xu D."/>
            <person name="Yao R."/>
            <person name="Zheng S."/>
        </authorList>
    </citation>
    <scope>NUCLEOTIDE SEQUENCE [LARGE SCALE GENOMIC DNA]</scope>
    <source>
        <strain evidence="1 2">ES3-24</strain>
    </source>
</reference>
<keyword evidence="2" id="KW-1185">Reference proteome</keyword>